<organism evidence="1 2">
    <name type="scientific">Synoicihabitans lomoniglobus</name>
    <dbReference type="NCBI Taxonomy" id="2909285"/>
    <lineage>
        <taxon>Bacteria</taxon>
        <taxon>Pseudomonadati</taxon>
        <taxon>Verrucomicrobiota</taxon>
        <taxon>Opitutia</taxon>
        <taxon>Opitutales</taxon>
        <taxon>Opitutaceae</taxon>
        <taxon>Synoicihabitans</taxon>
    </lineage>
</organism>
<evidence type="ECO:0000313" key="2">
    <source>
        <dbReference type="Proteomes" id="UP001218638"/>
    </source>
</evidence>
<dbReference type="RefSeq" id="WP_330928588.1">
    <property type="nucleotide sequence ID" value="NZ_CP119075.1"/>
</dbReference>
<sequence>MSHPPTPGRGFGLPLIALVVSSLFLPVAQADWRTARSHNFELYSQVSDAKSRETLQMLETFRHAVIARLHLPAHRLRPTTVFLFARDEDYGPYKRLADEATVPRPGHGVVNPDRVVLALHANVDDDLFQALLFHHYAHALIDEAGFAPPPWLAEGMATALGGFQVQNGRYAFKRFHADSLPVQGVQVPEGYIHRTFVEEYRTMHGSFTRLRRLAKFDRVIRDGNRAAADLHAASDGNYFYLQSWLLAHYCLFGAERGQYGAPLLRYAMSAAGDDAQQHDRLERTLGMSDKKLRRTLERYYESGSWTDLGGPVPAIWAEFDPRFEPANVAAMAVELAGLALASRGDPVARAELRTAAETSAQERRASEILAVDAGQRGDESALRDYAARAIAGQTMRSYFFTALGELALQPYGSALDRAGRMEAVKAEATRGLFERAIALDPGDERAWAGLAWTEALAIDIENANVNRVQDALGAMRRPEETLLAVAVIRWRIGDTAIARSLLTKLPRDADWVGAERLVQLREVVGADP</sequence>
<proteinExistence type="predicted"/>
<accession>A0AAE9ZTX9</accession>
<reference evidence="1" key="1">
    <citation type="submission" date="2023-03" db="EMBL/GenBank/DDBJ databases">
        <title>Lomoglobus Profundus gen. nov., sp. nov., a novel member of the phylum Verrucomicrobia, isolated from deep-marine sediment of South China Sea.</title>
        <authorList>
            <person name="Ahmad T."/>
            <person name="Ishaq S.E."/>
            <person name="Wang F."/>
        </authorList>
    </citation>
    <scope>NUCLEOTIDE SEQUENCE</scope>
    <source>
        <strain evidence="1">LMO-M01</strain>
    </source>
</reference>
<dbReference type="EMBL" id="CP119075">
    <property type="protein sequence ID" value="WED63236.1"/>
    <property type="molecule type" value="Genomic_DNA"/>
</dbReference>
<evidence type="ECO:0000313" key="1">
    <source>
        <dbReference type="EMBL" id="WED63236.1"/>
    </source>
</evidence>
<dbReference type="KEGG" id="slom:PXH66_12940"/>
<protein>
    <recommendedName>
        <fullName evidence="3">DUF1570 domain-containing protein</fullName>
    </recommendedName>
</protein>
<evidence type="ECO:0008006" key="3">
    <source>
        <dbReference type="Google" id="ProtNLM"/>
    </source>
</evidence>
<name>A0AAE9ZTX9_9BACT</name>
<gene>
    <name evidence="1" type="ORF">PXH66_12940</name>
</gene>
<keyword evidence="2" id="KW-1185">Reference proteome</keyword>
<dbReference type="AlphaFoldDB" id="A0AAE9ZTX9"/>
<dbReference type="Proteomes" id="UP001218638">
    <property type="component" value="Chromosome"/>
</dbReference>